<comment type="caution">
    <text evidence="3">The sequence shown here is derived from an EMBL/GenBank/DDBJ whole genome shotgun (WGS) entry which is preliminary data.</text>
</comment>
<dbReference type="RefSeq" id="WP_105512897.1">
    <property type="nucleotide sequence ID" value="NZ_PVEP01000001.1"/>
</dbReference>
<keyword evidence="4" id="KW-1185">Reference proteome</keyword>
<gene>
    <name evidence="3" type="ORF">LX70_00450</name>
</gene>
<feature type="transmembrane region" description="Helical" evidence="1">
    <location>
        <begin position="27"/>
        <end position="45"/>
    </location>
</feature>
<accession>A0A2S8SD84</accession>
<keyword evidence="1" id="KW-0812">Transmembrane</keyword>
<dbReference type="OrthoDB" id="7173339at2"/>
<keyword evidence="1" id="KW-0472">Membrane</keyword>
<name>A0A2S8SD84_9RHOB</name>
<evidence type="ECO:0000259" key="2">
    <source>
        <dbReference type="Pfam" id="PF09976"/>
    </source>
</evidence>
<evidence type="ECO:0000313" key="3">
    <source>
        <dbReference type="EMBL" id="PQV58638.1"/>
    </source>
</evidence>
<protein>
    <recommendedName>
        <fullName evidence="2">Ancillary SecYEG translocon subunit/Cell division coordinator CpoB TPR domain-containing protein</fullName>
    </recommendedName>
</protein>
<dbReference type="AlphaFoldDB" id="A0A2S8SD84"/>
<evidence type="ECO:0000256" key="1">
    <source>
        <dbReference type="SAM" id="Phobius"/>
    </source>
</evidence>
<organism evidence="3 4">
    <name type="scientific">Albidovulum denitrificans</name>
    <dbReference type="NCBI Taxonomy" id="404881"/>
    <lineage>
        <taxon>Bacteria</taxon>
        <taxon>Pseudomonadati</taxon>
        <taxon>Pseudomonadota</taxon>
        <taxon>Alphaproteobacteria</taxon>
        <taxon>Rhodobacterales</taxon>
        <taxon>Paracoccaceae</taxon>
        <taxon>Albidovulum</taxon>
    </lineage>
</organism>
<sequence length="223" mass="23359">MSESDSFIDEVTEEVRRDRLYATFRKYGWIGAVAVLAIVGGAAWTEWQKSRAQAEAVAFGDAVMSAMATDDPAARLAALDGVSAEGAFGDTDGRVAVLGLLAADEALKAGDKDEAKARLAEIVAMPTLDPAYHDMAQLKWLAVAGDGVDAGERDRILADLAIPGRPYRVLALEQQALVLASGGKTDEAIVALKALLQDADVPAGLRRRATQLIVALGGTPDAA</sequence>
<proteinExistence type="predicted"/>
<reference evidence="3 4" key="1">
    <citation type="submission" date="2018-02" db="EMBL/GenBank/DDBJ databases">
        <title>Genomic Encyclopedia of Archaeal and Bacterial Type Strains, Phase II (KMG-II): from individual species to whole genera.</title>
        <authorList>
            <person name="Goeker M."/>
        </authorList>
    </citation>
    <scope>NUCLEOTIDE SEQUENCE [LARGE SCALE GENOMIC DNA]</scope>
    <source>
        <strain evidence="3 4">DSM 18921</strain>
    </source>
</reference>
<feature type="domain" description="Ancillary SecYEG translocon subunit/Cell division coordinator CpoB TPR" evidence="2">
    <location>
        <begin position="29"/>
        <end position="202"/>
    </location>
</feature>
<keyword evidence="1" id="KW-1133">Transmembrane helix</keyword>
<dbReference type="Pfam" id="PF09976">
    <property type="entry name" value="TPR_21"/>
    <property type="match status" value="1"/>
</dbReference>
<dbReference type="Proteomes" id="UP000238338">
    <property type="component" value="Unassembled WGS sequence"/>
</dbReference>
<evidence type="ECO:0000313" key="4">
    <source>
        <dbReference type="Proteomes" id="UP000238338"/>
    </source>
</evidence>
<dbReference type="InterPro" id="IPR018704">
    <property type="entry name" value="SecYEG/CpoB_TPR"/>
</dbReference>
<dbReference type="EMBL" id="PVEP01000001">
    <property type="protein sequence ID" value="PQV58638.1"/>
    <property type="molecule type" value="Genomic_DNA"/>
</dbReference>